<gene>
    <name evidence="2" type="ORF">CEXT_562951</name>
</gene>
<accession>A0AAV4WQV2</accession>
<feature type="transmembrane region" description="Helical" evidence="1">
    <location>
        <begin position="205"/>
        <end position="223"/>
    </location>
</feature>
<dbReference type="EMBL" id="BPLR01016499">
    <property type="protein sequence ID" value="GIY84301.1"/>
    <property type="molecule type" value="Genomic_DNA"/>
</dbReference>
<keyword evidence="1" id="KW-0472">Membrane</keyword>
<organism evidence="2 3">
    <name type="scientific">Caerostris extrusa</name>
    <name type="common">Bark spider</name>
    <name type="synonym">Caerostris bankana</name>
    <dbReference type="NCBI Taxonomy" id="172846"/>
    <lineage>
        <taxon>Eukaryota</taxon>
        <taxon>Metazoa</taxon>
        <taxon>Ecdysozoa</taxon>
        <taxon>Arthropoda</taxon>
        <taxon>Chelicerata</taxon>
        <taxon>Arachnida</taxon>
        <taxon>Araneae</taxon>
        <taxon>Araneomorphae</taxon>
        <taxon>Entelegynae</taxon>
        <taxon>Araneoidea</taxon>
        <taxon>Araneidae</taxon>
        <taxon>Caerostris</taxon>
    </lineage>
</organism>
<protein>
    <submittedName>
        <fullName evidence="2">Uncharacterized protein</fullName>
    </submittedName>
</protein>
<keyword evidence="3" id="KW-1185">Reference proteome</keyword>
<keyword evidence="1" id="KW-0812">Transmembrane</keyword>
<dbReference type="Proteomes" id="UP001054945">
    <property type="component" value="Unassembled WGS sequence"/>
</dbReference>
<evidence type="ECO:0000313" key="2">
    <source>
        <dbReference type="EMBL" id="GIY84301.1"/>
    </source>
</evidence>
<comment type="caution">
    <text evidence="2">The sequence shown here is derived from an EMBL/GenBank/DDBJ whole genome shotgun (WGS) entry which is preliminary data.</text>
</comment>
<reference evidence="2 3" key="1">
    <citation type="submission" date="2021-06" db="EMBL/GenBank/DDBJ databases">
        <title>Caerostris extrusa draft genome.</title>
        <authorList>
            <person name="Kono N."/>
            <person name="Arakawa K."/>
        </authorList>
    </citation>
    <scope>NUCLEOTIDE SEQUENCE [LARGE SCALE GENOMIC DNA]</scope>
</reference>
<name>A0AAV4WQV2_CAEEX</name>
<proteinExistence type="predicted"/>
<dbReference type="AlphaFoldDB" id="A0AAV4WQV2"/>
<evidence type="ECO:0000313" key="3">
    <source>
        <dbReference type="Proteomes" id="UP001054945"/>
    </source>
</evidence>
<evidence type="ECO:0000256" key="1">
    <source>
        <dbReference type="SAM" id="Phobius"/>
    </source>
</evidence>
<sequence length="224" mass="25433">MSSLADERSLCFSGKEIRGDLSCLIETLARNTGLWPSAVLEWIWTLTSEECGRQLLRIKAEPPEWNSSVFLHTGTEFEQENEQRWGEGKRQKTRHGNVISRYHCSDKKSPLWKELFSNYLWSWNPFSSPPPPYIKGEMEINIPSSGNAVRLQTRDLFVLWARRLRCDLYGVTVSYRDARGSEAGAGVWAFRSSGGFGHRLRKKGIVSFLCVVLIFVFAAAIAIG</sequence>
<keyword evidence="1" id="KW-1133">Transmembrane helix</keyword>